<name>A0A3S5FBZ3_9PLAT</name>
<comment type="caution">
    <text evidence="2">The sequence shown here is derived from an EMBL/GenBank/DDBJ whole genome shotgun (WGS) entry which is preliminary data.</text>
</comment>
<feature type="region of interest" description="Disordered" evidence="1">
    <location>
        <begin position="1"/>
        <end position="36"/>
    </location>
</feature>
<dbReference type="EMBL" id="CAAALY010005875">
    <property type="protein sequence ID" value="VEL09256.1"/>
    <property type="molecule type" value="Genomic_DNA"/>
</dbReference>
<evidence type="ECO:0000313" key="2">
    <source>
        <dbReference type="EMBL" id="VEL09256.1"/>
    </source>
</evidence>
<protein>
    <submittedName>
        <fullName evidence="2">Uncharacterized protein</fullName>
    </submittedName>
</protein>
<dbReference type="OrthoDB" id="9982103at2759"/>
<dbReference type="Proteomes" id="UP000784294">
    <property type="component" value="Unassembled WGS sequence"/>
</dbReference>
<sequence length="271" mass="30053">MSTCQLVSVSANTSSPAPSSRENVPSKTETSETDNDLFAGPIRFPFVSRHQPHPRRVAHMRGLLDAPICHVNDDYAAQTAARQALLRGHRASQPIDSMATAHLTGLSPQYHTDFRLRQAPVHLVTEATIQAPSFARIPVALAMLAQPRLRRPNIDTINSLQYFTGLRNFSVRERPRIGLLAALTTGSQTRLPAWAEDPLIAWQPQKYKNYRSNPEHQDDQGAWRQSLKWFTNIILGESNLASGVATVFIFLSKPKQHLPSGLAVDLCSHGL</sequence>
<dbReference type="PANTHER" id="PTHR33772">
    <property type="entry name" value="THYMUS, BRAIN AND TESTES-ASSOCIATED"/>
    <property type="match status" value="1"/>
</dbReference>
<proteinExistence type="predicted"/>
<evidence type="ECO:0000313" key="3">
    <source>
        <dbReference type="Proteomes" id="UP000784294"/>
    </source>
</evidence>
<dbReference type="InterPro" id="IPR037394">
    <property type="entry name" value="TBATA-like"/>
</dbReference>
<organism evidence="2 3">
    <name type="scientific">Protopolystoma xenopodis</name>
    <dbReference type="NCBI Taxonomy" id="117903"/>
    <lineage>
        <taxon>Eukaryota</taxon>
        <taxon>Metazoa</taxon>
        <taxon>Spiralia</taxon>
        <taxon>Lophotrochozoa</taxon>
        <taxon>Platyhelminthes</taxon>
        <taxon>Monogenea</taxon>
        <taxon>Polyopisthocotylea</taxon>
        <taxon>Polystomatidea</taxon>
        <taxon>Polystomatidae</taxon>
        <taxon>Protopolystoma</taxon>
    </lineage>
</organism>
<reference evidence="2" key="1">
    <citation type="submission" date="2018-11" db="EMBL/GenBank/DDBJ databases">
        <authorList>
            <consortium name="Pathogen Informatics"/>
        </authorList>
    </citation>
    <scope>NUCLEOTIDE SEQUENCE</scope>
</reference>
<dbReference type="Pfam" id="PF15256">
    <property type="entry name" value="SPATIAL"/>
    <property type="match status" value="1"/>
</dbReference>
<keyword evidence="3" id="KW-1185">Reference proteome</keyword>
<dbReference type="AlphaFoldDB" id="A0A3S5FBZ3"/>
<dbReference type="PANTHER" id="PTHR33772:SF1">
    <property type="entry name" value="PROTEIN TBATA"/>
    <property type="match status" value="1"/>
</dbReference>
<accession>A0A3S5FBZ3</accession>
<feature type="compositionally biased region" description="Polar residues" evidence="1">
    <location>
        <begin position="1"/>
        <end position="28"/>
    </location>
</feature>
<evidence type="ECO:0000256" key="1">
    <source>
        <dbReference type="SAM" id="MobiDB-lite"/>
    </source>
</evidence>
<gene>
    <name evidence="2" type="ORF">PXEA_LOCUS2696</name>
</gene>